<feature type="compositionally biased region" description="Basic and acidic residues" evidence="1">
    <location>
        <begin position="228"/>
        <end position="240"/>
    </location>
</feature>
<reference evidence="2" key="1">
    <citation type="submission" date="2016-10" db="EMBL/GenBank/DDBJ databases">
        <title>Sequence of Gallionella enrichment culture.</title>
        <authorList>
            <person name="Poehlein A."/>
            <person name="Muehling M."/>
            <person name="Daniel R."/>
        </authorList>
    </citation>
    <scope>NUCLEOTIDE SEQUENCE</scope>
</reference>
<evidence type="ECO:0000313" key="2">
    <source>
        <dbReference type="EMBL" id="OIR16825.1"/>
    </source>
</evidence>
<dbReference type="EMBL" id="MLJW01000006">
    <property type="protein sequence ID" value="OIR16825.1"/>
    <property type="molecule type" value="Genomic_DNA"/>
</dbReference>
<name>A0A1J5T7H4_9ZZZZ</name>
<evidence type="ECO:0000256" key="1">
    <source>
        <dbReference type="SAM" id="MobiDB-lite"/>
    </source>
</evidence>
<feature type="region of interest" description="Disordered" evidence="1">
    <location>
        <begin position="228"/>
        <end position="247"/>
    </location>
</feature>
<accession>A0A1J5T7H4</accession>
<organism evidence="2">
    <name type="scientific">mine drainage metagenome</name>
    <dbReference type="NCBI Taxonomy" id="410659"/>
    <lineage>
        <taxon>unclassified sequences</taxon>
        <taxon>metagenomes</taxon>
        <taxon>ecological metagenomes</taxon>
    </lineage>
</organism>
<protein>
    <submittedName>
        <fullName evidence="2">Uncharacterized protein</fullName>
    </submittedName>
</protein>
<proteinExistence type="predicted"/>
<sequence>MANRDAPKKSDEKEIRARIQPVIKLLDAPYDLDEFMSVVTEFSAILELYRPLSKPPESDVIAKIEHIVNEIITGEISVTSSIASARPDKKRETLKPHYRSHPHYCLYWHRCADKGLQLQYRALLACFLPVQTRLQSAKVCNPHPFEDIAYLVGLYLRQLSKPSDIELKILRELLPKALPPADLRIRLEEIYSRFQLEFKVTGDLKAIGYLHRALLWFESGVWEQGLKESRKSHAHRESPRHGGSPLNDAKEIVYATGHSQEVGGPLIGRTFYADDAESSEVHQEDSDADPVGEGAKTCESVEIPGQSATAYNSIDRIALTRRRARYAAQAIEMANQNLPITRATLTGFELKALLRTLSDTSLIEWSAFSQRDRAQIAAWGACRFFTGRAPEAMSKMHVQADGRTNNPSCMMLDADRKNIWLPCESPRHRAPDDLGQVLVPAPGFNLNVANTLAPYLRRVSSRTHRLFARNFEEDFGQLLQKINSLHGTSLTLTRVGNCIAGLIAQMAPNDEVMAVYFSGRPPNQHNPSVYSSVPTVRIASLFDQACKRIYELAEFSQVMTETSVFPNLLLDEEEVVGSMHVPKLETLRLTIADILAKLEKSKNIPGTPVHELHNTYTAYVLLFALATTAIRAVRKPIPAWFDIDRATGCCFVSEKDNDTYGNGRVVWLHPALLKQFDEYARHTTRLRQYLALVNLHALDKLDARNSVPLLSSVDSPNRSADESRLQGRAPVLFMLSDYAGHPTDILPDQVVDLLGASWQLRLVSLRHFVRTQLLQAGCSGTLINALLGHGDRGQSPWGDYSTLPPEVWRKQLAEHLAPILNRLGFEIVASPLLKS</sequence>
<comment type="caution">
    <text evidence="2">The sequence shown here is derived from an EMBL/GenBank/DDBJ whole genome shotgun (WGS) entry which is preliminary data.</text>
</comment>
<dbReference type="AlphaFoldDB" id="A0A1J5T7H4"/>
<gene>
    <name evidence="2" type="ORF">GALL_26450</name>
</gene>